<dbReference type="PANTHER" id="PTHR42951">
    <property type="entry name" value="METALLO-BETA-LACTAMASE DOMAIN-CONTAINING"/>
    <property type="match status" value="1"/>
</dbReference>
<dbReference type="EMBL" id="JACEFI010000012">
    <property type="protein sequence ID" value="KAH0595463.1"/>
    <property type="molecule type" value="Genomic_DNA"/>
</dbReference>
<reference evidence="2 3" key="1">
    <citation type="submission" date="2020-07" db="EMBL/GenBank/DDBJ databases">
        <title>Metarhizium humberi genome.</title>
        <authorList>
            <person name="Lysoe E."/>
        </authorList>
    </citation>
    <scope>NUCLEOTIDE SEQUENCE [LARGE SCALE GENOMIC DNA]</scope>
    <source>
        <strain evidence="2 3">ESALQ1638</strain>
    </source>
</reference>
<dbReference type="InterPro" id="IPR050855">
    <property type="entry name" value="NDM-1-like"/>
</dbReference>
<keyword evidence="3" id="KW-1185">Reference proteome</keyword>
<gene>
    <name evidence="2" type="ORF">MHUMG1_06638</name>
</gene>
<dbReference type="SMART" id="SM00849">
    <property type="entry name" value="Lactamase_B"/>
    <property type="match status" value="1"/>
</dbReference>
<protein>
    <recommendedName>
        <fullName evidence="1">Metallo-beta-lactamase domain-containing protein</fullName>
    </recommendedName>
</protein>
<evidence type="ECO:0000313" key="2">
    <source>
        <dbReference type="EMBL" id="KAH0595463.1"/>
    </source>
</evidence>
<comment type="caution">
    <text evidence="2">The sequence shown here is derived from an EMBL/GenBank/DDBJ whole genome shotgun (WGS) entry which is preliminary data.</text>
</comment>
<dbReference type="InterPro" id="IPR036866">
    <property type="entry name" value="RibonucZ/Hydroxyglut_hydro"/>
</dbReference>
<dbReference type="Proteomes" id="UP000764110">
    <property type="component" value="Unassembled WGS sequence"/>
</dbReference>
<name>A0A9P8M7Y6_9HYPO</name>
<proteinExistence type="predicted"/>
<feature type="domain" description="Metallo-beta-lactamase" evidence="1">
    <location>
        <begin position="119"/>
        <end position="310"/>
    </location>
</feature>
<dbReference type="Pfam" id="PF00753">
    <property type="entry name" value="Lactamase_B"/>
    <property type="match status" value="1"/>
</dbReference>
<dbReference type="AlphaFoldDB" id="A0A9P8M7Y6"/>
<evidence type="ECO:0000313" key="3">
    <source>
        <dbReference type="Proteomes" id="UP000764110"/>
    </source>
</evidence>
<sequence length="378" mass="41871">MVPTSKIFLITYHLMYLPRQIHNSLILWGSAGTLVDLGGVPVNYTVDEVIISTRGTSTPMPGSIRTGNIEGSSVPVVNHHIIHPHNPITIMSLRAAVYIAPPVPFKNPGKGSGGGLWSPISCTLIYSATHAVLVDTPITIAQTKELIAWIRRIAPNRALSYIYITHGHGDHFFGIPLLVQEFPEAKPVATAGTVQHMKQQVEENVFRFQWDSRFPGEIQQPFVLAEPLPRDNKFTLNQWELQAVEVGHSDTYDSTVLWVPALRLAVCGDVVYGQVHQMLMETNTPAKRAEWIRAVEKVEALDPLHVVPGHCQEGEILGRWHLDNTKEYIRAFEDVLKGNPKSARDVVGAMTKRYPDRFNVGAIILGAQAAVQAAQSRI</sequence>
<organism evidence="2 3">
    <name type="scientific">Metarhizium humberi</name>
    <dbReference type="NCBI Taxonomy" id="2596975"/>
    <lineage>
        <taxon>Eukaryota</taxon>
        <taxon>Fungi</taxon>
        <taxon>Dikarya</taxon>
        <taxon>Ascomycota</taxon>
        <taxon>Pezizomycotina</taxon>
        <taxon>Sordariomycetes</taxon>
        <taxon>Hypocreomycetidae</taxon>
        <taxon>Hypocreales</taxon>
        <taxon>Clavicipitaceae</taxon>
        <taxon>Metarhizium</taxon>
    </lineage>
</organism>
<evidence type="ECO:0000259" key="1">
    <source>
        <dbReference type="SMART" id="SM00849"/>
    </source>
</evidence>
<dbReference type="PANTHER" id="PTHR42951:SF14">
    <property type="entry name" value="METALLO-BETA-LACTAMASE SUPERFAMILY PROTEIN"/>
    <property type="match status" value="1"/>
</dbReference>
<dbReference type="InterPro" id="IPR001279">
    <property type="entry name" value="Metallo-B-lactamas"/>
</dbReference>
<dbReference type="Gene3D" id="3.60.15.10">
    <property type="entry name" value="Ribonuclease Z/Hydroxyacylglutathione hydrolase-like"/>
    <property type="match status" value="1"/>
</dbReference>
<dbReference type="CDD" id="cd07739">
    <property type="entry name" value="metallo-hydrolase-like_MBL-fold"/>
    <property type="match status" value="1"/>
</dbReference>
<accession>A0A9P8M7Y6</accession>
<dbReference type="SUPFAM" id="SSF56281">
    <property type="entry name" value="Metallo-hydrolase/oxidoreductase"/>
    <property type="match status" value="1"/>
</dbReference>